<dbReference type="InterPro" id="IPR003148">
    <property type="entry name" value="RCK_N"/>
</dbReference>
<gene>
    <name evidence="9" type="ORF">AFULGI_00009220</name>
</gene>
<evidence type="ECO:0000256" key="1">
    <source>
        <dbReference type="ARBA" id="ARBA00003660"/>
    </source>
</evidence>
<comment type="function">
    <text evidence="1">Part of a potassium transport system.</text>
</comment>
<keyword evidence="2" id="KW-0813">Transport</keyword>
<evidence type="ECO:0000313" key="10">
    <source>
        <dbReference type="Proteomes" id="UP000028501"/>
    </source>
</evidence>
<dbReference type="GeneID" id="24794436"/>
<evidence type="ECO:0000256" key="3">
    <source>
        <dbReference type="ARBA" id="ARBA00022538"/>
    </source>
</evidence>
<organism evidence="9 10">
    <name type="scientific">Archaeoglobus fulgidus DSM 8774</name>
    <dbReference type="NCBI Taxonomy" id="1344584"/>
    <lineage>
        <taxon>Archaea</taxon>
        <taxon>Methanobacteriati</taxon>
        <taxon>Methanobacteriota</taxon>
        <taxon>Archaeoglobi</taxon>
        <taxon>Archaeoglobales</taxon>
        <taxon>Archaeoglobaceae</taxon>
        <taxon>Archaeoglobus</taxon>
    </lineage>
</organism>
<dbReference type="RefSeq" id="WP_010878341.1">
    <property type="nucleotide sequence ID" value="NZ_CP006577.1"/>
</dbReference>
<evidence type="ECO:0000256" key="2">
    <source>
        <dbReference type="ARBA" id="ARBA00022448"/>
    </source>
</evidence>
<name>A0A075WF34_ARCFL</name>
<dbReference type="Gene3D" id="3.40.50.720">
    <property type="entry name" value="NAD(P)-binding Rossmann-like Domain"/>
    <property type="match status" value="2"/>
</dbReference>
<dbReference type="NCBIfam" id="NF007031">
    <property type="entry name" value="PRK09496.1-2"/>
    <property type="match status" value="1"/>
</dbReference>
<dbReference type="Pfam" id="PF02080">
    <property type="entry name" value="TrkA_C"/>
    <property type="match status" value="2"/>
</dbReference>
<dbReference type="HOGENOM" id="CLU_046525_0_0_2"/>
<dbReference type="NCBIfam" id="NF007041">
    <property type="entry name" value="PRK09496.3-4"/>
    <property type="match status" value="1"/>
</dbReference>
<dbReference type="SUPFAM" id="SSF51735">
    <property type="entry name" value="NAD(P)-binding Rossmann-fold domains"/>
    <property type="match status" value="2"/>
</dbReference>
<keyword evidence="5" id="KW-0520">NAD</keyword>
<dbReference type="PROSITE" id="PS51202">
    <property type="entry name" value="RCK_C"/>
    <property type="match status" value="2"/>
</dbReference>
<evidence type="ECO:0000256" key="5">
    <source>
        <dbReference type="ARBA" id="ARBA00023027"/>
    </source>
</evidence>
<dbReference type="InterPro" id="IPR050721">
    <property type="entry name" value="Trk_Ktr_HKT_K-transport"/>
</dbReference>
<dbReference type="Pfam" id="PF02254">
    <property type="entry name" value="TrkA_N"/>
    <property type="match status" value="2"/>
</dbReference>
<feature type="domain" description="RCK C-terminal" evidence="8">
    <location>
        <begin position="356"/>
        <end position="436"/>
    </location>
</feature>
<dbReference type="NCBIfam" id="NF007039">
    <property type="entry name" value="PRK09496.3-2"/>
    <property type="match status" value="1"/>
</dbReference>
<dbReference type="EMBL" id="CP006577">
    <property type="protein sequence ID" value="AIG97714.1"/>
    <property type="molecule type" value="Genomic_DNA"/>
</dbReference>
<reference evidence="9 10" key="1">
    <citation type="submission" date="2013-07" db="EMBL/GenBank/DDBJ databases">
        <title>Genome of Archaeoglobus fulgidus.</title>
        <authorList>
            <person name="Fiebig A."/>
            <person name="Birkeland N.-K."/>
        </authorList>
    </citation>
    <scope>NUCLEOTIDE SEQUENCE [LARGE SCALE GENOMIC DNA]</scope>
    <source>
        <strain evidence="9 10">DSM 8774</strain>
    </source>
</reference>
<proteinExistence type="predicted"/>
<dbReference type="SUPFAM" id="SSF116726">
    <property type="entry name" value="TrkA C-terminal domain-like"/>
    <property type="match status" value="2"/>
</dbReference>
<accession>A0A075WF34</accession>
<evidence type="ECO:0000313" key="9">
    <source>
        <dbReference type="EMBL" id="AIG97714.1"/>
    </source>
</evidence>
<dbReference type="InterPro" id="IPR006037">
    <property type="entry name" value="RCK_C"/>
</dbReference>
<dbReference type="AlphaFoldDB" id="A0A075WF34"/>
<dbReference type="InterPro" id="IPR036721">
    <property type="entry name" value="RCK_C_sf"/>
</dbReference>
<dbReference type="KEGG" id="afg:AFULGI_00009220"/>
<dbReference type="GO" id="GO:0005886">
    <property type="term" value="C:plasma membrane"/>
    <property type="evidence" value="ECO:0007669"/>
    <property type="project" value="InterPro"/>
</dbReference>
<dbReference type="InterPro" id="IPR006036">
    <property type="entry name" value="K_uptake_TrkA"/>
</dbReference>
<dbReference type="PANTHER" id="PTHR43833">
    <property type="entry name" value="POTASSIUM CHANNEL PROTEIN 2-RELATED-RELATED"/>
    <property type="match status" value="1"/>
</dbReference>
<dbReference type="PROSITE" id="PS51201">
    <property type="entry name" value="RCK_N"/>
    <property type="match status" value="2"/>
</dbReference>
<feature type="domain" description="RCK C-terminal" evidence="8">
    <location>
        <begin position="138"/>
        <end position="219"/>
    </location>
</feature>
<dbReference type="SMR" id="A0A075WF34"/>
<feature type="domain" description="RCK N-terminal" evidence="7">
    <location>
        <begin position="222"/>
        <end position="339"/>
    </location>
</feature>
<evidence type="ECO:0000256" key="4">
    <source>
        <dbReference type="ARBA" id="ARBA00022958"/>
    </source>
</evidence>
<dbReference type="InterPro" id="IPR036291">
    <property type="entry name" value="NAD(P)-bd_dom_sf"/>
</dbReference>
<dbReference type="PANTHER" id="PTHR43833:SF5">
    <property type="entry name" value="TRK SYSTEM POTASSIUM UPTAKE PROTEIN TRKA"/>
    <property type="match status" value="1"/>
</dbReference>
<feature type="domain" description="RCK N-terminal" evidence="7">
    <location>
        <begin position="1"/>
        <end position="118"/>
    </location>
</feature>
<keyword evidence="4" id="KW-0630">Potassium</keyword>
<dbReference type="GO" id="GO:0015079">
    <property type="term" value="F:potassium ion transmembrane transporter activity"/>
    <property type="evidence" value="ECO:0007669"/>
    <property type="project" value="InterPro"/>
</dbReference>
<dbReference type="Proteomes" id="UP000028501">
    <property type="component" value="Chromosome"/>
</dbReference>
<evidence type="ECO:0000259" key="7">
    <source>
        <dbReference type="PROSITE" id="PS51201"/>
    </source>
</evidence>
<sequence length="436" mass="47365">MRIVIAGAGEVGYHLAMSLAPNHDVIIIEKDVSRFERVSELDVVAINGNAANMKVLRDAGVERADVFLAVTGNDEVNLLSGLAAKKVGAKNVIVRVENPEYVDRPIVKEHPLGYDVLICPQLSLAQEAARLIGIPGAIEVVTFSGGKVEMIELQVMEGSKADGKAIADLYLPQNVVIASIYRNGHIEIPRGDTVLRAGDRVAIVSKTEDVEMLKGIFGPPVTRRVTIFGAGTIGSYTAKILAKGMTSVKLIESSMERCEALSGELEGVRIVCGDATDIEFLIEEEIGKSDAVLAATESDEKNLLISLLSKNLGARIAIAKVEKREYVKLFEAVGVDVALNPRSVTYNEVSKLLRTMRIETLAEIEGTAVVEVVVRNTRLVGKALKDLPLPKDAIIGAIVRGNECLIPRGDTTIEYEDRLLVFAKWDEIEKIEEIFR</sequence>
<keyword evidence="6" id="KW-0406">Ion transport</keyword>
<evidence type="ECO:0000259" key="8">
    <source>
        <dbReference type="PROSITE" id="PS51202"/>
    </source>
</evidence>
<protein>
    <submittedName>
        <fullName evidence="9">K+ transport system, NAD-binding protein component</fullName>
    </submittedName>
</protein>
<dbReference type="PRINTS" id="PR00335">
    <property type="entry name" value="KUPTAKETRKA"/>
</dbReference>
<evidence type="ECO:0000256" key="6">
    <source>
        <dbReference type="ARBA" id="ARBA00023065"/>
    </source>
</evidence>
<dbReference type="NCBIfam" id="NF007036">
    <property type="entry name" value="PRK09496.2-3"/>
    <property type="match status" value="1"/>
</dbReference>
<dbReference type="NCBIfam" id="NF007034">
    <property type="entry name" value="PRK09496.2-1"/>
    <property type="match status" value="1"/>
</dbReference>
<keyword evidence="3" id="KW-0633">Potassium transport</keyword>
<dbReference type="Gene3D" id="3.30.70.1450">
    <property type="entry name" value="Regulator of K+ conductance, C-terminal domain"/>
    <property type="match status" value="2"/>
</dbReference>